<dbReference type="SUPFAM" id="SSF47473">
    <property type="entry name" value="EF-hand"/>
    <property type="match status" value="1"/>
</dbReference>
<dbReference type="GO" id="GO:0030130">
    <property type="term" value="C:clathrin coat of trans-Golgi network vesicle"/>
    <property type="evidence" value="ECO:0007669"/>
    <property type="project" value="TreeGrafter"/>
</dbReference>
<dbReference type="InterPro" id="IPR039656">
    <property type="entry name" value="SYNRG"/>
</dbReference>
<evidence type="ECO:0000313" key="3">
    <source>
        <dbReference type="Proteomes" id="UP001177023"/>
    </source>
</evidence>
<gene>
    <name evidence="2" type="ORF">MSPICULIGERA_LOCUS19084</name>
</gene>
<comment type="caution">
    <text evidence="2">The sequence shown here is derived from an EMBL/GenBank/DDBJ whole genome shotgun (WGS) entry which is preliminary data.</text>
</comment>
<keyword evidence="3" id="KW-1185">Reference proteome</keyword>
<dbReference type="Proteomes" id="UP001177023">
    <property type="component" value="Unassembled WGS sequence"/>
</dbReference>
<organism evidence="2 3">
    <name type="scientific">Mesorhabditis spiculigera</name>
    <dbReference type="NCBI Taxonomy" id="96644"/>
    <lineage>
        <taxon>Eukaryota</taxon>
        <taxon>Metazoa</taxon>
        <taxon>Ecdysozoa</taxon>
        <taxon>Nematoda</taxon>
        <taxon>Chromadorea</taxon>
        <taxon>Rhabditida</taxon>
        <taxon>Rhabditina</taxon>
        <taxon>Rhabditomorpha</taxon>
        <taxon>Rhabditoidea</taxon>
        <taxon>Rhabditidae</taxon>
        <taxon>Mesorhabditinae</taxon>
        <taxon>Mesorhabditis</taxon>
    </lineage>
</organism>
<reference evidence="2" key="1">
    <citation type="submission" date="2023-06" db="EMBL/GenBank/DDBJ databases">
        <authorList>
            <person name="Delattre M."/>
        </authorList>
    </citation>
    <scope>NUCLEOTIDE SEQUENCE</scope>
    <source>
        <strain evidence="2">AF72</strain>
    </source>
</reference>
<dbReference type="InterPro" id="IPR059024">
    <property type="entry name" value="SYNRG_C"/>
</dbReference>
<proteinExistence type="predicted"/>
<dbReference type="InterPro" id="IPR011992">
    <property type="entry name" value="EF-hand-dom_pair"/>
</dbReference>
<name>A0AA36GD25_9BILA</name>
<feature type="domain" description="Synergin gamma C-terminal" evidence="1">
    <location>
        <begin position="281"/>
        <end position="348"/>
    </location>
</feature>
<evidence type="ECO:0000313" key="2">
    <source>
        <dbReference type="EMBL" id="CAJ0580910.1"/>
    </source>
</evidence>
<dbReference type="Gene3D" id="1.10.238.10">
    <property type="entry name" value="EF-hand"/>
    <property type="match status" value="1"/>
</dbReference>
<dbReference type="Pfam" id="PF25999">
    <property type="entry name" value="SYNRG_C"/>
    <property type="match status" value="1"/>
</dbReference>
<dbReference type="EMBL" id="CATQJA010002662">
    <property type="protein sequence ID" value="CAJ0580910.1"/>
    <property type="molecule type" value="Genomic_DNA"/>
</dbReference>
<protein>
    <recommendedName>
        <fullName evidence="1">Synergin gamma C-terminal domain-containing protein</fullName>
    </recommendedName>
</protein>
<accession>A0AA36GD25</accession>
<feature type="non-terminal residue" evidence="2">
    <location>
        <position position="353"/>
    </location>
</feature>
<evidence type="ECO:0000259" key="1">
    <source>
        <dbReference type="Pfam" id="PF25999"/>
    </source>
</evidence>
<sequence>MATMRPYQGVMEEIMKMANTPTNGSKKCVGGGGFIPPIFLQEAKVPKFYRDVIAICGATSERSPPNTALVYNLMAKSGLPPNLLSYIFNAASRKHRGQLDRTEFYTLLALIALAQKDFSLVEISTMNQLPIPFLEGHTAAPNQEGAVKSKSGKVLPKATFGLPYVFNKDQTSQGNAAQQSSATDQGSILDFREDNAVEIDTRMEKELQAVWPLLITEACNILEEADQVWIQAIDVLKEVAVTERGHNYLTALSKVSAILKRLNCPNRDFLPHDLRQRAEKATRIWERLENFHRLVIIDAPDTNYEKEKCSICLSSITMNNSEPFEGHIYHRECANLWFDRVHQKLPKLYTQKH</sequence>
<dbReference type="AlphaFoldDB" id="A0AA36GD25"/>
<dbReference type="PANTHER" id="PTHR15463">
    <property type="entry name" value="AP1 GAMMA SUBUNIT BINDING PROTEIN 1"/>
    <property type="match status" value="1"/>
</dbReference>
<dbReference type="PANTHER" id="PTHR15463:SF2">
    <property type="entry name" value="SYNERGIN GAMMA"/>
    <property type="match status" value="1"/>
</dbReference>